<keyword evidence="4 8" id="KW-0479">Metal-binding</keyword>
<dbReference type="InterPro" id="IPR050597">
    <property type="entry name" value="Cytochrome_c_Oxidase_Subunit"/>
</dbReference>
<protein>
    <submittedName>
        <fullName evidence="10">C-type cytochrome</fullName>
    </submittedName>
</protein>
<sequence>MTSKEEGRIMKVISLRLALQTAVLAIVFSASGRADEIGAVAFSKSELQAKLEYCKTCHGLSGQGYRGYFAMPRLAGQQPKYLENQLRAFIEHRRTNSVMFNVAHALSPSMVSALAAHFRELDPNPIGGAPKERLALGKTIFEEGLPEANVPACSACHGPEAKGQDEIPRLAGQLFPYTVKVLTNWGKERGLGSAKDISAIMVPTTHNLNQSQIAAIAAYVSHLK</sequence>
<dbReference type="Pfam" id="PF00034">
    <property type="entry name" value="Cytochrom_C"/>
    <property type="match status" value="2"/>
</dbReference>
<dbReference type="PANTHER" id="PTHR33751:SF9">
    <property type="entry name" value="CYTOCHROME C4"/>
    <property type="match status" value="1"/>
</dbReference>
<dbReference type="EMBL" id="CP136862">
    <property type="protein sequence ID" value="WOJ91160.1"/>
    <property type="molecule type" value="Genomic_DNA"/>
</dbReference>
<dbReference type="PIRSF" id="PIRSF000005">
    <property type="entry name" value="Cytochrome_c4"/>
    <property type="match status" value="1"/>
</dbReference>
<dbReference type="InterPro" id="IPR009056">
    <property type="entry name" value="Cyt_c-like_dom"/>
</dbReference>
<evidence type="ECO:0000259" key="9">
    <source>
        <dbReference type="PROSITE" id="PS51007"/>
    </source>
</evidence>
<keyword evidence="3 8" id="KW-0349">Heme</keyword>
<evidence type="ECO:0000256" key="1">
    <source>
        <dbReference type="ARBA" id="ARBA00004418"/>
    </source>
</evidence>
<proteinExistence type="predicted"/>
<dbReference type="SUPFAM" id="SSF46626">
    <property type="entry name" value="Cytochrome c"/>
    <property type="match status" value="2"/>
</dbReference>
<feature type="domain" description="Cytochrome c" evidence="9">
    <location>
        <begin position="33"/>
        <end position="122"/>
    </location>
</feature>
<gene>
    <name evidence="10" type="ORF">RZS28_07765</name>
</gene>
<keyword evidence="5" id="KW-0574">Periplasm</keyword>
<dbReference type="Proteomes" id="UP001626536">
    <property type="component" value="Chromosome"/>
</dbReference>
<organism evidence="10 11">
    <name type="scientific">Methylocapsa polymorpha</name>
    <dbReference type="NCBI Taxonomy" id="3080828"/>
    <lineage>
        <taxon>Bacteria</taxon>
        <taxon>Pseudomonadati</taxon>
        <taxon>Pseudomonadota</taxon>
        <taxon>Alphaproteobacteria</taxon>
        <taxon>Hyphomicrobiales</taxon>
        <taxon>Beijerinckiaceae</taxon>
        <taxon>Methylocapsa</taxon>
    </lineage>
</organism>
<keyword evidence="7 8" id="KW-0408">Iron</keyword>
<evidence type="ECO:0000256" key="7">
    <source>
        <dbReference type="ARBA" id="ARBA00023004"/>
    </source>
</evidence>
<accession>A0ABZ0HWC7</accession>
<keyword evidence="2" id="KW-0813">Transport</keyword>
<evidence type="ECO:0000313" key="11">
    <source>
        <dbReference type="Proteomes" id="UP001626536"/>
    </source>
</evidence>
<name>A0ABZ0HWC7_9HYPH</name>
<dbReference type="Gene3D" id="1.10.760.10">
    <property type="entry name" value="Cytochrome c-like domain"/>
    <property type="match status" value="2"/>
</dbReference>
<dbReference type="RefSeq" id="WP_407340750.1">
    <property type="nucleotide sequence ID" value="NZ_CP136862.1"/>
</dbReference>
<dbReference type="InterPro" id="IPR024167">
    <property type="entry name" value="Cytochrome_c4-like"/>
</dbReference>
<keyword evidence="11" id="KW-1185">Reference proteome</keyword>
<evidence type="ECO:0000256" key="2">
    <source>
        <dbReference type="ARBA" id="ARBA00022448"/>
    </source>
</evidence>
<evidence type="ECO:0000256" key="5">
    <source>
        <dbReference type="ARBA" id="ARBA00022764"/>
    </source>
</evidence>
<keyword evidence="6" id="KW-0249">Electron transport</keyword>
<evidence type="ECO:0000256" key="3">
    <source>
        <dbReference type="ARBA" id="ARBA00022617"/>
    </source>
</evidence>
<feature type="domain" description="Cytochrome c" evidence="9">
    <location>
        <begin position="132"/>
        <end position="224"/>
    </location>
</feature>
<reference evidence="10 11" key="1">
    <citation type="submission" date="2023-10" db="EMBL/GenBank/DDBJ databases">
        <title>Novel methanotroph of the genus Methylocapsa from a subarctic wetland.</title>
        <authorList>
            <person name="Belova S.E."/>
            <person name="Oshkin I.Y."/>
            <person name="Miroshnikov K."/>
            <person name="Dedysh S.N."/>
        </authorList>
    </citation>
    <scope>NUCLEOTIDE SEQUENCE [LARGE SCALE GENOMIC DNA]</scope>
    <source>
        <strain evidence="10 11">RX1</strain>
    </source>
</reference>
<dbReference type="InterPro" id="IPR036909">
    <property type="entry name" value="Cyt_c-like_dom_sf"/>
</dbReference>
<evidence type="ECO:0000256" key="8">
    <source>
        <dbReference type="PROSITE-ProRule" id="PRU00433"/>
    </source>
</evidence>
<comment type="subcellular location">
    <subcellularLocation>
        <location evidence="1">Periplasm</location>
    </subcellularLocation>
</comment>
<evidence type="ECO:0000256" key="6">
    <source>
        <dbReference type="ARBA" id="ARBA00022982"/>
    </source>
</evidence>
<evidence type="ECO:0000313" key="10">
    <source>
        <dbReference type="EMBL" id="WOJ91160.1"/>
    </source>
</evidence>
<dbReference type="PROSITE" id="PS51007">
    <property type="entry name" value="CYTC"/>
    <property type="match status" value="2"/>
</dbReference>
<evidence type="ECO:0000256" key="4">
    <source>
        <dbReference type="ARBA" id="ARBA00022723"/>
    </source>
</evidence>
<dbReference type="PANTHER" id="PTHR33751">
    <property type="entry name" value="CBB3-TYPE CYTOCHROME C OXIDASE SUBUNIT FIXP"/>
    <property type="match status" value="1"/>
</dbReference>